<sequence>MPMTDSADPSAPGPGGLLIHIGSQKTGSTALQNFLSANETALAGRGLRFLATGRRNISHNSLFRPLRGPDAAAIWADVAAEVAAHPDTLSIMSSENFFDRDIAAAMARHMPAGLRGACRVVAYARRQDAYLEAMYKQKTKNGREHLSPLDFVAKVGDEIADYRAILGAFADVIGDDAVILRRFERRALKNGDVIADFLGVLGLNMADADFVQPERDANQTLSRAVTEQMGALARHTKINVRELAREMILDPDGAPRRSRDVFTKGQCLQIMAHFADGNAAVCKRFIKDDDGPLFDMADLAPDAPDRYPPPQEELALYAQAQERIAAAIGRIERRNRARLFRG</sequence>
<evidence type="ECO:0000313" key="2">
    <source>
        <dbReference type="Proteomes" id="UP000295733"/>
    </source>
</evidence>
<keyword evidence="2" id="KW-1185">Reference proteome</keyword>
<dbReference type="SUPFAM" id="SSF52540">
    <property type="entry name" value="P-loop containing nucleoside triphosphate hydrolases"/>
    <property type="match status" value="1"/>
</dbReference>
<dbReference type="EMBL" id="SLXL01000002">
    <property type="protein sequence ID" value="TCP26330.1"/>
    <property type="molecule type" value="Genomic_DNA"/>
</dbReference>
<proteinExistence type="predicted"/>
<name>A0A4R2NW95_RHOAD</name>
<organism evidence="1 2">
    <name type="scientific">Rhodovulum adriaticum</name>
    <name type="common">Rhodopseudomonas adriatica</name>
    <dbReference type="NCBI Taxonomy" id="35804"/>
    <lineage>
        <taxon>Bacteria</taxon>
        <taxon>Pseudomonadati</taxon>
        <taxon>Pseudomonadota</taxon>
        <taxon>Alphaproteobacteria</taxon>
        <taxon>Rhodobacterales</taxon>
        <taxon>Paracoccaceae</taxon>
        <taxon>Rhodovulum</taxon>
    </lineage>
</organism>
<dbReference type="InterPro" id="IPR027417">
    <property type="entry name" value="P-loop_NTPase"/>
</dbReference>
<comment type="caution">
    <text evidence="1">The sequence shown here is derived from an EMBL/GenBank/DDBJ whole genome shotgun (WGS) entry which is preliminary data.</text>
</comment>
<dbReference type="Gene3D" id="3.40.50.300">
    <property type="entry name" value="P-loop containing nucleotide triphosphate hydrolases"/>
    <property type="match status" value="1"/>
</dbReference>
<reference evidence="1 2" key="1">
    <citation type="submission" date="2019-03" db="EMBL/GenBank/DDBJ databases">
        <title>Genomic Encyclopedia of Type Strains, Phase IV (KMG-IV): sequencing the most valuable type-strain genomes for metagenomic binning, comparative biology and taxonomic classification.</title>
        <authorList>
            <person name="Goeker M."/>
        </authorList>
    </citation>
    <scope>NUCLEOTIDE SEQUENCE [LARGE SCALE GENOMIC DNA]</scope>
    <source>
        <strain evidence="1 2">DSM 2781</strain>
    </source>
</reference>
<protein>
    <recommendedName>
        <fullName evidence="3">Sulfotransferase family protein</fullName>
    </recommendedName>
</protein>
<gene>
    <name evidence="1" type="ORF">EV656_102295</name>
</gene>
<evidence type="ECO:0000313" key="1">
    <source>
        <dbReference type="EMBL" id="TCP26330.1"/>
    </source>
</evidence>
<dbReference type="Proteomes" id="UP000295733">
    <property type="component" value="Unassembled WGS sequence"/>
</dbReference>
<dbReference type="RefSeq" id="WP_207287111.1">
    <property type="nucleotide sequence ID" value="NZ_NRRP01000025.1"/>
</dbReference>
<evidence type="ECO:0008006" key="3">
    <source>
        <dbReference type="Google" id="ProtNLM"/>
    </source>
</evidence>
<accession>A0A4R2NW95</accession>
<dbReference type="AlphaFoldDB" id="A0A4R2NW95"/>